<evidence type="ECO:0000313" key="2">
    <source>
        <dbReference type="EMBL" id="ADY61770.1"/>
    </source>
</evidence>
<dbReference type="CDD" id="cd06259">
    <property type="entry name" value="YdcF-like"/>
    <property type="match status" value="1"/>
</dbReference>
<dbReference type="HOGENOM" id="CLU_102863_2_0_0"/>
<reference evidence="3" key="1">
    <citation type="submission" date="2011-02" db="EMBL/GenBank/DDBJ databases">
        <title>The complete genome of Planctomyces brasiliensis DSM 5305.</title>
        <authorList>
            <person name="Lucas S."/>
            <person name="Copeland A."/>
            <person name="Lapidus A."/>
            <person name="Bruce D."/>
            <person name="Goodwin L."/>
            <person name="Pitluck S."/>
            <person name="Kyrpides N."/>
            <person name="Mavromatis K."/>
            <person name="Pagani I."/>
            <person name="Ivanova N."/>
            <person name="Ovchinnikova G."/>
            <person name="Lu M."/>
            <person name="Detter J.C."/>
            <person name="Han C."/>
            <person name="Land M."/>
            <person name="Hauser L."/>
            <person name="Markowitz V."/>
            <person name="Cheng J.-F."/>
            <person name="Hugenholtz P."/>
            <person name="Woyke T."/>
            <person name="Wu D."/>
            <person name="Tindall B."/>
            <person name="Pomrenke H.G."/>
            <person name="Brambilla E."/>
            <person name="Klenk H.-P."/>
            <person name="Eisen J.A."/>
        </authorList>
    </citation>
    <scope>NUCLEOTIDE SEQUENCE [LARGE SCALE GENOMIC DNA]</scope>
    <source>
        <strain evidence="3">ATCC 49424 / DSM 5305 / JCM 21570 / NBRC 103401 / IFAM 1448</strain>
    </source>
</reference>
<dbReference type="Pfam" id="PF02698">
    <property type="entry name" value="DUF218"/>
    <property type="match status" value="1"/>
</dbReference>
<keyword evidence="3" id="KW-1185">Reference proteome</keyword>
<evidence type="ECO:0000259" key="1">
    <source>
        <dbReference type="Pfam" id="PF02698"/>
    </source>
</evidence>
<dbReference type="KEGG" id="pbs:Plabr_4196"/>
<dbReference type="InterPro" id="IPR003848">
    <property type="entry name" value="DUF218"/>
</dbReference>
<evidence type="ECO:0000313" key="3">
    <source>
        <dbReference type="Proteomes" id="UP000006860"/>
    </source>
</evidence>
<gene>
    <name evidence="2" type="ordered locus">Plabr_4196</name>
</gene>
<proteinExistence type="predicted"/>
<dbReference type="EMBL" id="CP002546">
    <property type="protein sequence ID" value="ADY61770.1"/>
    <property type="molecule type" value="Genomic_DNA"/>
</dbReference>
<dbReference type="STRING" id="756272.Plabr_4196"/>
<feature type="domain" description="DUF218" evidence="1">
    <location>
        <begin position="58"/>
        <end position="186"/>
    </location>
</feature>
<sequence length="218" mass="24602">MAPTNKRGDSRRSRRRRWVIALSTVCILIAILYASAPAIARKAGHYLNVGKPLNKRVDFVFILGGGANDRPIVAAEIYKAGFADRILIASPEFLPDTPHEARTEADLVRSMLTWENVPLEALEQLTLPEPSTRGEILALKEYMAEHALQQGAIVTHNYHTRRVRLLVTSLMQEDMSSRLNYVSCPTDGFSPDNWWKFESGLRTYWLEFVKYVAAICGL</sequence>
<dbReference type="Proteomes" id="UP000006860">
    <property type="component" value="Chromosome"/>
</dbReference>
<dbReference type="AlphaFoldDB" id="F0SI68"/>
<organism evidence="2 3">
    <name type="scientific">Rubinisphaera brasiliensis (strain ATCC 49424 / DSM 5305 / JCM 21570 / IAM 15109 / NBRC 103401 / IFAM 1448)</name>
    <name type="common">Planctomyces brasiliensis</name>
    <dbReference type="NCBI Taxonomy" id="756272"/>
    <lineage>
        <taxon>Bacteria</taxon>
        <taxon>Pseudomonadati</taxon>
        <taxon>Planctomycetota</taxon>
        <taxon>Planctomycetia</taxon>
        <taxon>Planctomycetales</taxon>
        <taxon>Planctomycetaceae</taxon>
        <taxon>Rubinisphaera</taxon>
    </lineage>
</organism>
<dbReference type="eggNOG" id="COG1434">
    <property type="taxonomic scope" value="Bacteria"/>
</dbReference>
<name>F0SI68_RUBBR</name>
<accession>F0SI68</accession>
<protein>
    <recommendedName>
        <fullName evidence="1">DUF218 domain-containing protein</fullName>
    </recommendedName>
</protein>
<dbReference type="RefSeq" id="WP_013630475.1">
    <property type="nucleotide sequence ID" value="NC_015174.1"/>
</dbReference>